<sequence>MPESSIVVRPERPGSASYTESSRLQAAGLPAAIGLFEQASNDVPLPEAPQPIVIADYGAGTGHNSLLPIAAAITRLRTRTRRDQSILVAHTDAAENDFTVLFRTLADDPASYLKHDSATYASAVGRSFYQQILPSNSVTLGWSSWAVQWLSRAPTPITDHVQADCSADPGVRAAYARQAAEDWHEFVAFRGRELSPHGRLVVLTMAIAESGEPGLRPVFDHVLAVLRELIGEGLLTEDELGAMALPIVGRSAMDFVAPFSPKGTFEHLTVEHLEVFNAEDRYWSQYQIDKDAKAFGARWAAFARAAAFPTLAGALVGGVGDPRRAEFLDRLEEGLVQRLAAAPEQMRIPLAKVVLVKAGRSH</sequence>
<evidence type="ECO:0000313" key="5">
    <source>
        <dbReference type="Proteomes" id="UP001526201"/>
    </source>
</evidence>
<comment type="caution">
    <text evidence="4">The sequence shown here is derived from an EMBL/GenBank/DDBJ whole genome shotgun (WGS) entry which is preliminary data.</text>
</comment>
<organism evidence="4 5">
    <name type="scientific">Mycolicibacterium komossense</name>
    <dbReference type="NCBI Taxonomy" id="1779"/>
    <lineage>
        <taxon>Bacteria</taxon>
        <taxon>Bacillati</taxon>
        <taxon>Actinomycetota</taxon>
        <taxon>Actinomycetes</taxon>
        <taxon>Mycobacteriales</taxon>
        <taxon>Mycobacteriaceae</taxon>
        <taxon>Mycolicibacterium</taxon>
    </lineage>
</organism>
<feature type="region of interest" description="Disordered" evidence="3">
    <location>
        <begin position="1"/>
        <end position="20"/>
    </location>
</feature>
<keyword evidence="4" id="KW-0808">Transferase</keyword>
<dbReference type="InterPro" id="IPR042086">
    <property type="entry name" value="MeTrfase_capping"/>
</dbReference>
<proteinExistence type="predicted"/>
<dbReference type="RefSeq" id="WP_264065694.1">
    <property type="nucleotide sequence ID" value="NZ_JACKTY010000012.1"/>
</dbReference>
<dbReference type="Proteomes" id="UP001526201">
    <property type="component" value="Unassembled WGS sequence"/>
</dbReference>
<dbReference type="GO" id="GO:0032259">
    <property type="term" value="P:methylation"/>
    <property type="evidence" value="ECO:0007669"/>
    <property type="project" value="UniProtKB-KW"/>
</dbReference>
<dbReference type="Pfam" id="PF03492">
    <property type="entry name" value="Methyltransf_7"/>
    <property type="match status" value="1"/>
</dbReference>
<accession>A0ABT3C652</accession>
<dbReference type="EMBL" id="JACKTY010000012">
    <property type="protein sequence ID" value="MCV7224943.1"/>
    <property type="molecule type" value="Genomic_DNA"/>
</dbReference>
<gene>
    <name evidence="4" type="ORF">H7J73_02665</name>
</gene>
<name>A0ABT3C652_9MYCO</name>
<evidence type="ECO:0000256" key="1">
    <source>
        <dbReference type="ARBA" id="ARBA00022723"/>
    </source>
</evidence>
<keyword evidence="2" id="KW-0460">Magnesium</keyword>
<dbReference type="Gene3D" id="3.40.50.150">
    <property type="entry name" value="Vaccinia Virus protein VP39"/>
    <property type="match status" value="1"/>
</dbReference>
<evidence type="ECO:0000256" key="2">
    <source>
        <dbReference type="ARBA" id="ARBA00022842"/>
    </source>
</evidence>
<dbReference type="Gene3D" id="1.10.1200.270">
    <property type="entry name" value="Methyltransferase, alpha-helical capping domain"/>
    <property type="match status" value="1"/>
</dbReference>
<keyword evidence="5" id="KW-1185">Reference proteome</keyword>
<dbReference type="PANTHER" id="PTHR31009">
    <property type="entry name" value="S-ADENOSYL-L-METHIONINE:CARBOXYL METHYLTRANSFERASE FAMILY PROTEIN"/>
    <property type="match status" value="1"/>
</dbReference>
<protein>
    <submittedName>
        <fullName evidence="4">SAM-dependent methyltransferase</fullName>
    </submittedName>
</protein>
<evidence type="ECO:0000313" key="4">
    <source>
        <dbReference type="EMBL" id="MCV7224943.1"/>
    </source>
</evidence>
<dbReference type="InterPro" id="IPR005299">
    <property type="entry name" value="MeTrfase_7"/>
</dbReference>
<evidence type="ECO:0000256" key="3">
    <source>
        <dbReference type="SAM" id="MobiDB-lite"/>
    </source>
</evidence>
<keyword evidence="4" id="KW-0489">Methyltransferase</keyword>
<dbReference type="GO" id="GO:0008168">
    <property type="term" value="F:methyltransferase activity"/>
    <property type="evidence" value="ECO:0007669"/>
    <property type="project" value="UniProtKB-KW"/>
</dbReference>
<dbReference type="SUPFAM" id="SSF53335">
    <property type="entry name" value="S-adenosyl-L-methionine-dependent methyltransferases"/>
    <property type="match status" value="1"/>
</dbReference>
<reference evidence="4 5" key="1">
    <citation type="journal article" date="2022" name="BMC Genomics">
        <title>Comparative genome analysis of mycobacteria focusing on tRNA and non-coding RNA.</title>
        <authorList>
            <person name="Behra P.R.K."/>
            <person name="Pettersson B.M.F."/>
            <person name="Ramesh M."/>
            <person name="Das S."/>
            <person name="Dasgupta S."/>
            <person name="Kirsebom L.A."/>
        </authorList>
    </citation>
    <scope>NUCLEOTIDE SEQUENCE [LARGE SCALE GENOMIC DNA]</scope>
    <source>
        <strain evidence="4 5">DSM 44078</strain>
    </source>
</reference>
<dbReference type="InterPro" id="IPR029063">
    <property type="entry name" value="SAM-dependent_MTases_sf"/>
</dbReference>
<keyword evidence="1" id="KW-0479">Metal-binding</keyword>